<protein>
    <recommendedName>
        <fullName evidence="6">Gp5/Type VI secretion system Vgr protein OB-fold domain-containing protein</fullName>
    </recommendedName>
</protein>
<accession>W8KYB7</accession>
<reference evidence="5" key="2">
    <citation type="submission" date="2014-02" db="EMBL/GenBank/DDBJ databases">
        <title>Draft Genome Sequence of extremely halophilic bacteria Halorhodospira halochloris.</title>
        <authorList>
            <person name="Singh K.S."/>
        </authorList>
    </citation>
    <scope>NUCLEOTIDE SEQUENCE [LARGE SCALE GENOMIC DNA]</scope>
    <source>
        <strain evidence="5">A</strain>
    </source>
</reference>
<evidence type="ECO:0000313" key="4">
    <source>
        <dbReference type="EMBL" id="AHK80546.1"/>
    </source>
</evidence>
<dbReference type="Pfam" id="PF05954">
    <property type="entry name" value="Phage_GPD"/>
    <property type="match status" value="1"/>
</dbReference>
<dbReference type="SUPFAM" id="SSF69255">
    <property type="entry name" value="gp5 N-terminal domain-like"/>
    <property type="match status" value="1"/>
</dbReference>
<dbReference type="EMBL" id="CP007268">
    <property type="protein sequence ID" value="AHK80546.1"/>
    <property type="molecule type" value="Genomic_DNA"/>
</dbReference>
<name>W8KYB7_9GAMM</name>
<dbReference type="InterPro" id="IPR017847">
    <property type="entry name" value="T6SS_RhsGE_Vgr_subset"/>
</dbReference>
<evidence type="ECO:0000313" key="5">
    <source>
        <dbReference type="Proteomes" id="UP000019442"/>
    </source>
</evidence>
<dbReference type="SUPFAM" id="SSF69279">
    <property type="entry name" value="Phage tail proteins"/>
    <property type="match status" value="2"/>
</dbReference>
<keyword evidence="5" id="KW-1185">Reference proteome</keyword>
<dbReference type="SUPFAM" id="SSF69349">
    <property type="entry name" value="Phage fibre proteins"/>
    <property type="match status" value="1"/>
</dbReference>
<dbReference type="Gene3D" id="4.10.220.110">
    <property type="match status" value="1"/>
</dbReference>
<comment type="similarity">
    <text evidence="1">Belongs to the VgrG protein family.</text>
</comment>
<dbReference type="KEGG" id="hhc:M911_00895"/>
<gene>
    <name evidence="4" type="ORF">M911_00895</name>
</gene>
<dbReference type="InterPro" id="IPR037026">
    <property type="entry name" value="Vgr_OB-fold_dom_sf"/>
</dbReference>
<feature type="domain" description="Gp5/Type VI secretion system Vgr protein OB-fold" evidence="2">
    <location>
        <begin position="381"/>
        <end position="447"/>
    </location>
</feature>
<dbReference type="Proteomes" id="UP000019442">
    <property type="component" value="Chromosome"/>
</dbReference>
<dbReference type="AlphaFoldDB" id="W8KYB7"/>
<organism evidence="4 5">
    <name type="scientific">Ectothiorhodospira haloalkaliphila</name>
    <dbReference type="NCBI Taxonomy" id="421628"/>
    <lineage>
        <taxon>Bacteria</taxon>
        <taxon>Pseudomonadati</taxon>
        <taxon>Pseudomonadota</taxon>
        <taxon>Gammaproteobacteria</taxon>
        <taxon>Chromatiales</taxon>
        <taxon>Ectothiorhodospiraceae</taxon>
        <taxon>Ectothiorhodospira</taxon>
    </lineage>
</organism>
<feature type="domain" description="DUF2345" evidence="3">
    <location>
        <begin position="554"/>
        <end position="662"/>
    </location>
</feature>
<evidence type="ECO:0000259" key="2">
    <source>
        <dbReference type="Pfam" id="PF04717"/>
    </source>
</evidence>
<evidence type="ECO:0008006" key="6">
    <source>
        <dbReference type="Google" id="ProtNLM"/>
    </source>
</evidence>
<dbReference type="HOGENOM" id="CLU_004121_7_3_6"/>
<dbReference type="InterPro" id="IPR006531">
    <property type="entry name" value="Gp5/Vgr_OB"/>
</dbReference>
<evidence type="ECO:0000256" key="1">
    <source>
        <dbReference type="ARBA" id="ARBA00005558"/>
    </source>
</evidence>
<dbReference type="Gene3D" id="2.40.50.230">
    <property type="entry name" value="Gp5 N-terminal domain"/>
    <property type="match status" value="1"/>
</dbReference>
<evidence type="ECO:0000259" key="3">
    <source>
        <dbReference type="Pfam" id="PF10106"/>
    </source>
</evidence>
<dbReference type="Pfam" id="PF10106">
    <property type="entry name" value="DUF2345"/>
    <property type="match status" value="1"/>
</dbReference>
<reference evidence="4 5" key="1">
    <citation type="journal article" date="2014" name="J Genomics">
        <title>Draft Genome Sequence of the Extremely Halophilic Phototrophic Purple Sulfur Bacterium Halorhodospira halochloris.</title>
        <authorList>
            <person name="Singh K.S."/>
            <person name="Kirksey J."/>
            <person name="Hoff W.D."/>
            <person name="Deole R."/>
        </authorList>
    </citation>
    <scope>NUCLEOTIDE SEQUENCE [LARGE SCALE GENOMIC DNA]</scope>
    <source>
        <strain evidence="4 5">A</strain>
    </source>
</reference>
<dbReference type="NCBIfam" id="TIGR01646">
    <property type="entry name" value="vgr_GE"/>
    <property type="match status" value="1"/>
</dbReference>
<sequence length="676" mass="74294">MTRRPRLRLELPGRGGEHLTVLDFSSQGLALSRSYRLDVRCHSHSPWVASEILGQAACLCLDRGTTAPRIHGLVTALDQSPGATGKGVIQHIRLESPLAPLARTRQNRVFPGMGVRAVVEEVLQGHGWTPAQWRMACRQDDPVEDLIVQVEESDLAFMTRLMAFHGLFYRFEQSRQGATLVIHDDARDLPEAPVRRLPYHAHSGQHAPADIVYRLEPRSRLMPAAVDLRDHCPDHPQVVLHARQACKQPSHGIEEHWGAGFGTPGQGEQLARMRAEALDTQGFSFSAWTGHRGLTPGQRITLTGHPHPDFNQTYTITALQIRGEQASSLPEGAPTPGPAFSTRIELIPSTQSYRPPLKPHRSSARFVARIDGPEGESVHLDAQGRYRIRFDFDSREHPPGQASHPVRMLTPYAGDDFGFHFPLHAGTEVLVAFENNDPHRPIILGALPNTDHPSPVTAHNRHQNLLRTHGGNELLMDDQPQGPRVRLSTRDHGLRLLMDATPEDPHLALHADDGRMLWQAGQALSIQTGGDQILEVGGDQRVNVQGASSLETREGSLQLSSGEDLRIQAGGDVHLEAAQGDLEQRSQGAMDLRAGRGMRLEVRQGDLECHVASGRLAMWAGGRVTLQSQSGEIHIGHANAGIRLTPRGELFIQGREVRIEAETIRVQGDGITHNGG</sequence>
<dbReference type="Gene3D" id="2.30.110.50">
    <property type="match status" value="1"/>
</dbReference>
<dbReference type="InterPro" id="IPR018769">
    <property type="entry name" value="VgrG2_DUF2345"/>
</dbReference>
<dbReference type="NCBIfam" id="TIGR03361">
    <property type="entry name" value="VI_Rhs_Vgr"/>
    <property type="match status" value="1"/>
</dbReference>
<proteinExistence type="inferred from homology"/>
<dbReference type="InterPro" id="IPR006533">
    <property type="entry name" value="T6SS_Vgr_RhsGE"/>
</dbReference>
<dbReference type="Pfam" id="PF04717">
    <property type="entry name" value="Phage_base_V"/>
    <property type="match status" value="1"/>
</dbReference>
<dbReference type="Gene3D" id="3.55.50.10">
    <property type="entry name" value="Baseplate protein-like domains"/>
    <property type="match status" value="1"/>
</dbReference>